<accession>A0A9E8LWL8</accession>
<dbReference type="InterPro" id="IPR036938">
    <property type="entry name" value="PAP2/HPO_sf"/>
</dbReference>
<dbReference type="GO" id="GO:0005886">
    <property type="term" value="C:plasma membrane"/>
    <property type="evidence" value="ECO:0007669"/>
    <property type="project" value="UniProtKB-SubCell"/>
</dbReference>
<dbReference type="RefSeq" id="WP_275418734.1">
    <property type="nucleotide sequence ID" value="NZ_CP106878.1"/>
</dbReference>
<dbReference type="AlphaFoldDB" id="A0A9E8LWL8"/>
<feature type="domain" description="Phosphatidic acid phosphatase type 2/haloperoxidase" evidence="8">
    <location>
        <begin position="58"/>
        <end position="170"/>
    </location>
</feature>
<sequence>MGITELLYEWECKLFRAINRQYEHKWVYAIFRTVTQLASAPFSIGIVLLLILNSTGNVKTAAITAGISLAISHIPVQIGKKIFRRKRPYLVFNQIFVTNRPLKDLSFPSGHTTAAFSVITPFVIFYPFSSFILVPLGMIIGLSRIVLGLHYPSDCFAGMLLGIVFGLLSVYFMNNYDSLLLNH</sequence>
<keyword evidence="6 7" id="KW-0472">Membrane</keyword>
<reference evidence="9" key="1">
    <citation type="submission" date="2022-09" db="EMBL/GenBank/DDBJ databases">
        <title>Complete Genomes of Fervidibacillus albus and Fervidibacillus halotolerans isolated from tidal flat sediments.</title>
        <authorList>
            <person name="Kwon K.K."/>
            <person name="Yang S.-H."/>
            <person name="Park M.J."/>
            <person name="Oh H.-M."/>
        </authorList>
    </citation>
    <scope>NUCLEOTIDE SEQUENCE</scope>
    <source>
        <strain evidence="9">MEBiC13591</strain>
    </source>
</reference>
<protein>
    <submittedName>
        <fullName evidence="9">Phosphatase PAP2 family protein</fullName>
    </submittedName>
</protein>
<feature type="transmembrane region" description="Helical" evidence="7">
    <location>
        <begin position="156"/>
        <end position="173"/>
    </location>
</feature>
<dbReference type="EMBL" id="CP106878">
    <property type="protein sequence ID" value="WAA10924.1"/>
    <property type="molecule type" value="Genomic_DNA"/>
</dbReference>
<feature type="transmembrane region" description="Helical" evidence="7">
    <location>
        <begin position="26"/>
        <end position="52"/>
    </location>
</feature>
<keyword evidence="10" id="KW-1185">Reference proteome</keyword>
<dbReference type="PANTHER" id="PTHR14969">
    <property type="entry name" value="SPHINGOSINE-1-PHOSPHATE PHOSPHOHYDROLASE"/>
    <property type="match status" value="1"/>
</dbReference>
<dbReference type="PANTHER" id="PTHR14969:SF62">
    <property type="entry name" value="DECAPRENYLPHOSPHORYL-5-PHOSPHORIBOSE PHOSPHATASE RV3807C-RELATED"/>
    <property type="match status" value="1"/>
</dbReference>
<evidence type="ECO:0000256" key="3">
    <source>
        <dbReference type="ARBA" id="ARBA00022692"/>
    </source>
</evidence>
<dbReference type="Gene3D" id="1.20.144.10">
    <property type="entry name" value="Phosphatidic acid phosphatase type 2/haloperoxidase"/>
    <property type="match status" value="1"/>
</dbReference>
<dbReference type="KEGG" id="faf:OE104_06315"/>
<dbReference type="Proteomes" id="UP001164718">
    <property type="component" value="Chromosome"/>
</dbReference>
<name>A0A9E8LWL8_9BACI</name>
<evidence type="ECO:0000256" key="2">
    <source>
        <dbReference type="ARBA" id="ARBA00022475"/>
    </source>
</evidence>
<feature type="transmembrane region" description="Helical" evidence="7">
    <location>
        <begin position="58"/>
        <end position="78"/>
    </location>
</feature>
<evidence type="ECO:0000313" key="9">
    <source>
        <dbReference type="EMBL" id="WAA10924.1"/>
    </source>
</evidence>
<evidence type="ECO:0000256" key="5">
    <source>
        <dbReference type="ARBA" id="ARBA00022989"/>
    </source>
</evidence>
<evidence type="ECO:0000256" key="7">
    <source>
        <dbReference type="SAM" id="Phobius"/>
    </source>
</evidence>
<evidence type="ECO:0000259" key="8">
    <source>
        <dbReference type="SMART" id="SM00014"/>
    </source>
</evidence>
<gene>
    <name evidence="9" type="ORF">OE104_06315</name>
</gene>
<organism evidence="9 10">
    <name type="scientific">Fervidibacillus albus</name>
    <dbReference type="NCBI Taxonomy" id="2980026"/>
    <lineage>
        <taxon>Bacteria</taxon>
        <taxon>Bacillati</taxon>
        <taxon>Bacillota</taxon>
        <taxon>Bacilli</taxon>
        <taxon>Bacillales</taxon>
        <taxon>Bacillaceae</taxon>
        <taxon>Fervidibacillus</taxon>
    </lineage>
</organism>
<dbReference type="SUPFAM" id="SSF48317">
    <property type="entry name" value="Acid phosphatase/Vanadium-dependent haloperoxidase"/>
    <property type="match status" value="1"/>
</dbReference>
<comment type="subcellular location">
    <subcellularLocation>
        <location evidence="1">Cell membrane</location>
        <topology evidence="1">Multi-pass membrane protein</topology>
    </subcellularLocation>
</comment>
<evidence type="ECO:0000256" key="4">
    <source>
        <dbReference type="ARBA" id="ARBA00022801"/>
    </source>
</evidence>
<dbReference type="SMART" id="SM00014">
    <property type="entry name" value="acidPPc"/>
    <property type="match status" value="1"/>
</dbReference>
<keyword evidence="2" id="KW-1003">Cell membrane</keyword>
<dbReference type="Pfam" id="PF01569">
    <property type="entry name" value="PAP2"/>
    <property type="match status" value="1"/>
</dbReference>
<proteinExistence type="predicted"/>
<evidence type="ECO:0000313" key="10">
    <source>
        <dbReference type="Proteomes" id="UP001164718"/>
    </source>
</evidence>
<keyword evidence="3 7" id="KW-0812">Transmembrane</keyword>
<dbReference type="InterPro" id="IPR000326">
    <property type="entry name" value="PAP2/HPO"/>
</dbReference>
<keyword evidence="4" id="KW-0378">Hydrolase</keyword>
<evidence type="ECO:0000256" key="1">
    <source>
        <dbReference type="ARBA" id="ARBA00004651"/>
    </source>
</evidence>
<keyword evidence="5 7" id="KW-1133">Transmembrane helix</keyword>
<dbReference type="GO" id="GO:0016787">
    <property type="term" value="F:hydrolase activity"/>
    <property type="evidence" value="ECO:0007669"/>
    <property type="project" value="UniProtKB-KW"/>
</dbReference>
<evidence type="ECO:0000256" key="6">
    <source>
        <dbReference type="ARBA" id="ARBA00023136"/>
    </source>
</evidence>